<evidence type="ECO:0000256" key="4">
    <source>
        <dbReference type="PROSITE-ProRule" id="PRU00284"/>
    </source>
</evidence>
<proteinExistence type="inferred from homology"/>
<keyword evidence="4" id="KW-0807">Transducer</keyword>
<dbReference type="CDD" id="cd19411">
    <property type="entry name" value="MCP2201-like_sensor"/>
    <property type="match status" value="1"/>
</dbReference>
<dbReference type="Pfam" id="PF00672">
    <property type="entry name" value="HAMP"/>
    <property type="match status" value="1"/>
</dbReference>
<dbReference type="EMBL" id="WWCU01000008">
    <property type="protein sequence ID" value="MYN07672.1"/>
    <property type="molecule type" value="Genomic_DNA"/>
</dbReference>
<evidence type="ECO:0000256" key="3">
    <source>
        <dbReference type="ARBA" id="ARBA00029447"/>
    </source>
</evidence>
<dbReference type="InterPro" id="IPR003660">
    <property type="entry name" value="HAMP_dom"/>
</dbReference>
<evidence type="ECO:0000259" key="7">
    <source>
        <dbReference type="PROSITE" id="PS50885"/>
    </source>
</evidence>
<dbReference type="CDD" id="cd11386">
    <property type="entry name" value="MCP_signal"/>
    <property type="match status" value="1"/>
</dbReference>
<keyword evidence="9" id="KW-1185">Reference proteome</keyword>
<dbReference type="PRINTS" id="PR00260">
    <property type="entry name" value="CHEMTRNSDUCR"/>
</dbReference>
<evidence type="ECO:0000313" key="9">
    <source>
        <dbReference type="Proteomes" id="UP000450676"/>
    </source>
</evidence>
<dbReference type="Pfam" id="PF00015">
    <property type="entry name" value="MCPsignal"/>
    <property type="match status" value="1"/>
</dbReference>
<dbReference type="GO" id="GO:0004888">
    <property type="term" value="F:transmembrane signaling receptor activity"/>
    <property type="evidence" value="ECO:0007669"/>
    <property type="project" value="InterPro"/>
</dbReference>
<name>A0A7X4HBU5_9BURK</name>
<dbReference type="InterPro" id="IPR004089">
    <property type="entry name" value="MCPsignal_dom"/>
</dbReference>
<comment type="subcellular location">
    <subcellularLocation>
        <location evidence="1">Membrane</location>
    </subcellularLocation>
</comment>
<protein>
    <submittedName>
        <fullName evidence="8">HAMP domain-containing protein</fullName>
    </submittedName>
</protein>
<dbReference type="PANTHER" id="PTHR43531:SF14">
    <property type="entry name" value="METHYL-ACCEPTING CHEMOTAXIS PROTEIN I-RELATED"/>
    <property type="match status" value="1"/>
</dbReference>
<dbReference type="Gene3D" id="1.10.287.950">
    <property type="entry name" value="Methyl-accepting chemotaxis protein"/>
    <property type="match status" value="1"/>
</dbReference>
<dbReference type="FunFam" id="1.10.287.950:FF:000001">
    <property type="entry name" value="Methyl-accepting chemotaxis sensory transducer"/>
    <property type="match status" value="1"/>
</dbReference>
<keyword evidence="2" id="KW-0488">Methylation</keyword>
<dbReference type="PROSITE" id="PS50885">
    <property type="entry name" value="HAMP"/>
    <property type="match status" value="1"/>
</dbReference>
<evidence type="ECO:0000256" key="5">
    <source>
        <dbReference type="SAM" id="Phobius"/>
    </source>
</evidence>
<organism evidence="8 9">
    <name type="scientific">Pseudoduganella aquatica</name>
    <dbReference type="NCBI Taxonomy" id="2660641"/>
    <lineage>
        <taxon>Bacteria</taxon>
        <taxon>Pseudomonadati</taxon>
        <taxon>Pseudomonadota</taxon>
        <taxon>Betaproteobacteria</taxon>
        <taxon>Burkholderiales</taxon>
        <taxon>Oxalobacteraceae</taxon>
        <taxon>Telluria group</taxon>
        <taxon>Pseudoduganella</taxon>
    </lineage>
</organism>
<keyword evidence="5" id="KW-0812">Transmembrane</keyword>
<dbReference type="GO" id="GO:0006935">
    <property type="term" value="P:chemotaxis"/>
    <property type="evidence" value="ECO:0007669"/>
    <property type="project" value="InterPro"/>
</dbReference>
<gene>
    <name evidence="8" type="ORF">GTP77_09980</name>
</gene>
<feature type="domain" description="Methyl-accepting transducer" evidence="6">
    <location>
        <begin position="267"/>
        <end position="496"/>
    </location>
</feature>
<evidence type="ECO:0000313" key="8">
    <source>
        <dbReference type="EMBL" id="MYN07672.1"/>
    </source>
</evidence>
<comment type="similarity">
    <text evidence="3">Belongs to the methyl-accepting chemotaxis (MCP) protein family.</text>
</comment>
<dbReference type="SMART" id="SM00283">
    <property type="entry name" value="MA"/>
    <property type="match status" value="1"/>
</dbReference>
<dbReference type="GO" id="GO:0005886">
    <property type="term" value="C:plasma membrane"/>
    <property type="evidence" value="ECO:0007669"/>
    <property type="project" value="TreeGrafter"/>
</dbReference>
<dbReference type="AlphaFoldDB" id="A0A7X4HBU5"/>
<evidence type="ECO:0000259" key="6">
    <source>
        <dbReference type="PROSITE" id="PS50111"/>
    </source>
</evidence>
<feature type="transmembrane region" description="Helical" evidence="5">
    <location>
        <begin position="6"/>
        <end position="29"/>
    </location>
</feature>
<comment type="caution">
    <text evidence="8">The sequence shown here is derived from an EMBL/GenBank/DDBJ whole genome shotgun (WGS) entry which is preliminary data.</text>
</comment>
<keyword evidence="5" id="KW-0472">Membrane</keyword>
<dbReference type="RefSeq" id="WP_161072012.1">
    <property type="nucleotide sequence ID" value="NZ_WWCU01000008.1"/>
</dbReference>
<feature type="transmembrane region" description="Helical" evidence="5">
    <location>
        <begin position="189"/>
        <end position="208"/>
    </location>
</feature>
<dbReference type="InterPro" id="IPR047347">
    <property type="entry name" value="YvaQ-like_sensor"/>
</dbReference>
<feature type="domain" description="HAMP" evidence="7">
    <location>
        <begin position="210"/>
        <end position="262"/>
    </location>
</feature>
<accession>A0A7X4HBU5</accession>
<evidence type="ECO:0000256" key="1">
    <source>
        <dbReference type="ARBA" id="ARBA00004370"/>
    </source>
</evidence>
<dbReference type="InterPro" id="IPR004090">
    <property type="entry name" value="Chemotax_Me-accpt_rcpt"/>
</dbReference>
<reference evidence="8 9" key="1">
    <citation type="submission" date="2019-12" db="EMBL/GenBank/DDBJ databases">
        <title>Novel species isolated from a subtropical stream in China.</title>
        <authorList>
            <person name="Lu H."/>
        </authorList>
    </citation>
    <scope>NUCLEOTIDE SEQUENCE [LARGE SCALE GENOMIC DNA]</scope>
    <source>
        <strain evidence="8 9">FT127W</strain>
    </source>
</reference>
<dbReference type="PROSITE" id="PS50111">
    <property type="entry name" value="CHEMOTAXIS_TRANSDUC_2"/>
    <property type="match status" value="1"/>
</dbReference>
<evidence type="ECO:0000256" key="2">
    <source>
        <dbReference type="ARBA" id="ARBA00022481"/>
    </source>
</evidence>
<dbReference type="GO" id="GO:0007165">
    <property type="term" value="P:signal transduction"/>
    <property type="evidence" value="ECO:0007669"/>
    <property type="project" value="UniProtKB-KW"/>
</dbReference>
<dbReference type="InterPro" id="IPR051310">
    <property type="entry name" value="MCP_chemotaxis"/>
</dbReference>
<dbReference type="CDD" id="cd06225">
    <property type="entry name" value="HAMP"/>
    <property type="match status" value="1"/>
</dbReference>
<dbReference type="PANTHER" id="PTHR43531">
    <property type="entry name" value="PROTEIN ICFG"/>
    <property type="match status" value="1"/>
</dbReference>
<keyword evidence="5" id="KW-1133">Transmembrane helix</keyword>
<sequence>MKNLRIGVRLGLAFTVVLLLLTALTLVGIARMQQASAMTESLLQDHLRVERMATEWQKVVEVNAARTTAAWKVQDPADQKGFEQQMAQASSRATELQDALGTILQDPVGKEQHAAILASRKAYVDARKAVFKAKADGDLELGKRLFEQDMERNRVVYLAALQKLVDTQRAQLDAKADQIQSGNASGRNMLILLGVAAVALGVGFAWYITHTITSPLSEAVKVAESVSAGDLTSDIVVASKDETGQLMHALKNMNSNLVNIVGQVRGGTDTMSNASSEIAAGNMDLSSRTEEQASALEETASSMEQLTATVKINAENARQACQLAVDASEIASHGGAVVSEVVATMGSINDSSRRIVDIISVIDGIAFQTNILALNAAVEAARAGEQGRGFAVVASEVRNLAQRSASAAKEIKELINTSVHQVEAGTGLVDKAGRTMDDIVASIAKVSGIMSEIANASEEQRTGIEQVNFAITQMDQVTQQNAALVEQAAAAAAAMQDQAAQLAQSVSVFKLTDMQMHERGGAALPGRTARRAVSGREVARLT</sequence>
<dbReference type="InterPro" id="IPR024478">
    <property type="entry name" value="HlyB_4HB_MCP"/>
</dbReference>
<dbReference type="SMART" id="SM00304">
    <property type="entry name" value="HAMP"/>
    <property type="match status" value="1"/>
</dbReference>
<dbReference type="Proteomes" id="UP000450676">
    <property type="component" value="Unassembled WGS sequence"/>
</dbReference>
<dbReference type="Pfam" id="PF12729">
    <property type="entry name" value="4HB_MCP_1"/>
    <property type="match status" value="1"/>
</dbReference>
<dbReference type="SUPFAM" id="SSF58104">
    <property type="entry name" value="Methyl-accepting chemotaxis protein (MCP) signaling domain"/>
    <property type="match status" value="1"/>
</dbReference>